<evidence type="ECO:0000313" key="4">
    <source>
        <dbReference type="Proteomes" id="UP000319449"/>
    </source>
</evidence>
<dbReference type="InterPro" id="IPR014346">
    <property type="entry name" value="Prenyl_protease-related"/>
</dbReference>
<proteinExistence type="predicted"/>
<comment type="caution">
    <text evidence="3">The sequence shown here is derived from an EMBL/GenBank/DDBJ whole genome shotgun (WGS) entry which is preliminary data.</text>
</comment>
<feature type="transmembrane region" description="Helical" evidence="1">
    <location>
        <begin position="157"/>
        <end position="174"/>
    </location>
</feature>
<feature type="transmembrane region" description="Helical" evidence="1">
    <location>
        <begin position="201"/>
        <end position="220"/>
    </location>
</feature>
<dbReference type="NCBIfam" id="TIGR03008">
    <property type="entry name" value="pepcterm_CAAX"/>
    <property type="match status" value="1"/>
</dbReference>
<evidence type="ECO:0000256" key="1">
    <source>
        <dbReference type="SAM" id="Phobius"/>
    </source>
</evidence>
<gene>
    <name evidence="3" type="ORF">JN12_03107</name>
</gene>
<name>A0A562VHN1_9BACT</name>
<feature type="domain" description="CAAX prenyl protease 2/Lysostaphin resistance protein A-like" evidence="2">
    <location>
        <begin position="123"/>
        <end position="214"/>
    </location>
</feature>
<dbReference type="OrthoDB" id="9787923at2"/>
<dbReference type="Proteomes" id="UP000319449">
    <property type="component" value="Unassembled WGS sequence"/>
</dbReference>
<keyword evidence="1" id="KW-0472">Membrane</keyword>
<organism evidence="3 4">
    <name type="scientific">Geobacter argillaceus</name>
    <dbReference type="NCBI Taxonomy" id="345631"/>
    <lineage>
        <taxon>Bacteria</taxon>
        <taxon>Pseudomonadati</taxon>
        <taxon>Thermodesulfobacteriota</taxon>
        <taxon>Desulfuromonadia</taxon>
        <taxon>Geobacterales</taxon>
        <taxon>Geobacteraceae</taxon>
        <taxon>Geobacter</taxon>
    </lineage>
</organism>
<dbReference type="AlphaFoldDB" id="A0A562VHN1"/>
<keyword evidence="1" id="KW-1133">Transmembrane helix</keyword>
<evidence type="ECO:0000259" key="2">
    <source>
        <dbReference type="Pfam" id="PF02517"/>
    </source>
</evidence>
<dbReference type="Pfam" id="PF02517">
    <property type="entry name" value="Rce1-like"/>
    <property type="match status" value="1"/>
</dbReference>
<accession>A0A562VHN1</accession>
<feature type="transmembrane region" description="Helical" evidence="1">
    <location>
        <begin position="12"/>
        <end position="29"/>
    </location>
</feature>
<keyword evidence="1" id="KW-0812">Transmembrane</keyword>
<dbReference type="GO" id="GO:0004175">
    <property type="term" value="F:endopeptidase activity"/>
    <property type="evidence" value="ECO:0007669"/>
    <property type="project" value="UniProtKB-ARBA"/>
</dbReference>
<feature type="transmembrane region" description="Helical" evidence="1">
    <location>
        <begin position="41"/>
        <end position="60"/>
    </location>
</feature>
<evidence type="ECO:0000313" key="3">
    <source>
        <dbReference type="EMBL" id="TWJ17331.1"/>
    </source>
</evidence>
<feature type="transmembrane region" description="Helical" evidence="1">
    <location>
        <begin position="180"/>
        <end position="196"/>
    </location>
</feature>
<dbReference type="InterPro" id="IPR003675">
    <property type="entry name" value="Rce1/LyrA-like_dom"/>
</dbReference>
<feature type="transmembrane region" description="Helical" evidence="1">
    <location>
        <begin position="72"/>
        <end position="96"/>
    </location>
</feature>
<dbReference type="GO" id="GO:0080120">
    <property type="term" value="P:CAAX-box protein maturation"/>
    <property type="evidence" value="ECO:0007669"/>
    <property type="project" value="UniProtKB-ARBA"/>
</dbReference>
<reference evidence="3 4" key="1">
    <citation type="submission" date="2019-07" db="EMBL/GenBank/DDBJ databases">
        <title>Genomic Encyclopedia of Archaeal and Bacterial Type Strains, Phase II (KMG-II): from individual species to whole genera.</title>
        <authorList>
            <person name="Goeker M."/>
        </authorList>
    </citation>
    <scope>NUCLEOTIDE SEQUENCE [LARGE SCALE GENOMIC DNA]</scope>
    <source>
        <strain evidence="3 4">ATCC BAA-1139</strain>
    </source>
</reference>
<keyword evidence="4" id="KW-1185">Reference proteome</keyword>
<dbReference type="EMBL" id="VLLN01000022">
    <property type="protein sequence ID" value="TWJ17331.1"/>
    <property type="molecule type" value="Genomic_DNA"/>
</dbReference>
<dbReference type="RefSeq" id="WP_145024404.1">
    <property type="nucleotide sequence ID" value="NZ_VLLN01000022.1"/>
</dbReference>
<sequence length="228" mass="26224">MAHYARYRVTPFALFMTFIGGEEALRFLMNKGLLNIPTTTFLYLYSFRAVTVGLLLACYWKRYEEIRLRDFLRYSETFLSVGVGIIVFVLWINMPWVLGLSGSPAGYDPTVLSDFFTRHCLIAIRLLSASIVAPIMEELFWRSFLLRYVINPNITRVPVGTFTWTSFLISALLFGLEHHQFYAGIMAGVAYSLLLYRTKSIALCVVSHGITNALLGIFVLQTQQWRFW</sequence>
<feature type="transmembrane region" description="Helical" evidence="1">
    <location>
        <begin position="116"/>
        <end position="136"/>
    </location>
</feature>
<protein>
    <recommendedName>
        <fullName evidence="2">CAAX prenyl protease 2/Lysostaphin resistance protein A-like domain-containing protein</fullName>
    </recommendedName>
</protein>